<gene>
    <name evidence="3" type="ORF">ADUPG1_010470</name>
</gene>
<keyword evidence="4" id="KW-1185">Reference proteome</keyword>
<keyword evidence="1" id="KW-0175">Coiled coil</keyword>
<name>A0ABQ5JRI6_9EUKA</name>
<feature type="coiled-coil region" evidence="1">
    <location>
        <begin position="222"/>
        <end position="258"/>
    </location>
</feature>
<feature type="compositionally biased region" description="Low complexity" evidence="2">
    <location>
        <begin position="116"/>
        <end position="128"/>
    </location>
</feature>
<proteinExistence type="predicted"/>
<dbReference type="EMBL" id="BQXS01011584">
    <property type="protein sequence ID" value="GKT14363.1"/>
    <property type="molecule type" value="Genomic_DNA"/>
</dbReference>
<feature type="compositionally biased region" description="Low complexity" evidence="2">
    <location>
        <begin position="18"/>
        <end position="30"/>
    </location>
</feature>
<feature type="region of interest" description="Disordered" evidence="2">
    <location>
        <begin position="145"/>
        <end position="165"/>
    </location>
</feature>
<reference evidence="3" key="1">
    <citation type="submission" date="2022-03" db="EMBL/GenBank/DDBJ databases">
        <title>Draft genome sequence of Aduncisulcus paluster, a free-living microaerophilic Fornicata.</title>
        <authorList>
            <person name="Yuyama I."/>
            <person name="Kume K."/>
            <person name="Tamura T."/>
            <person name="Inagaki Y."/>
            <person name="Hashimoto T."/>
        </authorList>
    </citation>
    <scope>NUCLEOTIDE SEQUENCE</scope>
    <source>
        <strain evidence="3">NY0171</strain>
    </source>
</reference>
<evidence type="ECO:0000313" key="4">
    <source>
        <dbReference type="Proteomes" id="UP001057375"/>
    </source>
</evidence>
<evidence type="ECO:0000256" key="2">
    <source>
        <dbReference type="SAM" id="MobiDB-lite"/>
    </source>
</evidence>
<evidence type="ECO:0008006" key="5">
    <source>
        <dbReference type="Google" id="ProtNLM"/>
    </source>
</evidence>
<organism evidence="3 4">
    <name type="scientific">Aduncisulcus paluster</name>
    <dbReference type="NCBI Taxonomy" id="2918883"/>
    <lineage>
        <taxon>Eukaryota</taxon>
        <taxon>Metamonada</taxon>
        <taxon>Carpediemonas-like organisms</taxon>
        <taxon>Aduncisulcus</taxon>
    </lineage>
</organism>
<dbReference type="Proteomes" id="UP001057375">
    <property type="component" value="Unassembled WGS sequence"/>
</dbReference>
<comment type="caution">
    <text evidence="3">The sequence shown here is derived from an EMBL/GenBank/DDBJ whole genome shotgun (WGS) entry which is preliminary data.</text>
</comment>
<feature type="compositionally biased region" description="Low complexity" evidence="2">
    <location>
        <begin position="145"/>
        <end position="155"/>
    </location>
</feature>
<feature type="compositionally biased region" description="Low complexity" evidence="2">
    <location>
        <begin position="58"/>
        <end position="79"/>
    </location>
</feature>
<feature type="region of interest" description="Disordered" evidence="2">
    <location>
        <begin position="1"/>
        <end position="128"/>
    </location>
</feature>
<feature type="compositionally biased region" description="Polar residues" evidence="2">
    <location>
        <begin position="31"/>
        <end position="40"/>
    </location>
</feature>
<protein>
    <recommendedName>
        <fullName evidence="5">Remorin C-terminal domain-containing protein</fullName>
    </recommendedName>
</protein>
<sequence>MAFNGGLRSNVPHPPPSTASSESSSSTTSSVKRFQNTTTEFPYARERPIAAHHPSNRASAVISSSSSLSSLQQPIVLPPKALMGSSNSSQSTDKRLARHLQTSSSLKEVGTRHSTHPSSASSASSSSLSSSVRFSSTTHIMSRSSVSSSAHAGSIHTNTPSGGHIIRSALDKTQTSSSLSSSSTSSLLPSLPQPTFPLLFSPALSYSNPQLLPHTKHGPLTKKRVAQVIKKWESAMEKKKEKDQRQAAIQALRKREEKMRVEEWKRRRGMASSGMPTTRDQVLRVNVPSVVKNL</sequence>
<evidence type="ECO:0000313" key="3">
    <source>
        <dbReference type="EMBL" id="GKT14363.1"/>
    </source>
</evidence>
<evidence type="ECO:0000256" key="1">
    <source>
        <dbReference type="SAM" id="Coils"/>
    </source>
</evidence>
<accession>A0ABQ5JRI6</accession>